<keyword evidence="6" id="KW-1185">Reference proteome</keyword>
<dbReference type="Gene3D" id="1.10.10.10">
    <property type="entry name" value="Winged helix-like DNA-binding domain superfamily/Winged helix DNA-binding domain"/>
    <property type="match status" value="1"/>
</dbReference>
<dbReference type="InterPro" id="IPR036388">
    <property type="entry name" value="WH-like_DNA-bd_sf"/>
</dbReference>
<dbReference type="Pfam" id="PF00392">
    <property type="entry name" value="GntR"/>
    <property type="match status" value="1"/>
</dbReference>
<accession>A0A4Q7VRV0</accession>
<dbReference type="GO" id="GO:0045892">
    <property type="term" value="P:negative regulation of DNA-templated transcription"/>
    <property type="evidence" value="ECO:0007669"/>
    <property type="project" value="TreeGrafter"/>
</dbReference>
<evidence type="ECO:0000313" key="5">
    <source>
        <dbReference type="EMBL" id="RZT99256.1"/>
    </source>
</evidence>
<dbReference type="InterPro" id="IPR011663">
    <property type="entry name" value="UTRA"/>
</dbReference>
<dbReference type="InterPro" id="IPR036390">
    <property type="entry name" value="WH_DNA-bd_sf"/>
</dbReference>
<evidence type="ECO:0000256" key="3">
    <source>
        <dbReference type="ARBA" id="ARBA00023163"/>
    </source>
</evidence>
<dbReference type="EMBL" id="SHKO01000001">
    <property type="protein sequence ID" value="RZT99256.1"/>
    <property type="molecule type" value="Genomic_DNA"/>
</dbReference>
<dbReference type="SUPFAM" id="SSF46785">
    <property type="entry name" value="Winged helix' DNA-binding domain"/>
    <property type="match status" value="1"/>
</dbReference>
<dbReference type="Gene3D" id="3.40.1410.10">
    <property type="entry name" value="Chorismate lyase-like"/>
    <property type="match status" value="1"/>
</dbReference>
<evidence type="ECO:0000256" key="2">
    <source>
        <dbReference type="ARBA" id="ARBA00023125"/>
    </source>
</evidence>
<protein>
    <submittedName>
        <fullName evidence="5">GntR family transcriptional regulator</fullName>
    </submittedName>
</protein>
<dbReference type="GO" id="GO:0003700">
    <property type="term" value="F:DNA-binding transcription factor activity"/>
    <property type="evidence" value="ECO:0007669"/>
    <property type="project" value="InterPro"/>
</dbReference>
<evidence type="ECO:0000313" key="6">
    <source>
        <dbReference type="Proteomes" id="UP000293398"/>
    </source>
</evidence>
<dbReference type="Pfam" id="PF07702">
    <property type="entry name" value="UTRA"/>
    <property type="match status" value="1"/>
</dbReference>
<keyword evidence="3" id="KW-0804">Transcription</keyword>
<comment type="caution">
    <text evidence="5">The sequence shown here is derived from an EMBL/GenBank/DDBJ whole genome shotgun (WGS) entry which is preliminary data.</text>
</comment>
<dbReference type="CDD" id="cd07377">
    <property type="entry name" value="WHTH_GntR"/>
    <property type="match status" value="1"/>
</dbReference>
<proteinExistence type="predicted"/>
<dbReference type="InterPro" id="IPR000524">
    <property type="entry name" value="Tscrpt_reg_HTH_GntR"/>
</dbReference>
<dbReference type="OrthoDB" id="7363114at2"/>
<evidence type="ECO:0000256" key="1">
    <source>
        <dbReference type="ARBA" id="ARBA00023015"/>
    </source>
</evidence>
<feature type="domain" description="HTH gntR-type" evidence="4">
    <location>
        <begin position="17"/>
        <end position="85"/>
    </location>
</feature>
<name>A0A4Q7VRV0_9BURK</name>
<keyword evidence="1" id="KW-0805">Transcription regulation</keyword>
<dbReference type="Proteomes" id="UP000293398">
    <property type="component" value="Unassembled WGS sequence"/>
</dbReference>
<keyword evidence="2" id="KW-0238">DNA-binding</keyword>
<dbReference type="PROSITE" id="PS50949">
    <property type="entry name" value="HTH_GNTR"/>
    <property type="match status" value="1"/>
</dbReference>
<dbReference type="InterPro" id="IPR050679">
    <property type="entry name" value="Bact_HTH_transcr_reg"/>
</dbReference>
<sequence length="258" mass="28629">MARSADTIHDSLLNTSQPRYMQLAKTLVAEIADGKYAVGDLLPTEQELCTQFGISRFTAREALKKLVQSGLVTRQPGVGTKVVSNKANSAYSQNMAGISDLYQYATDTTLVIEKQEIVSLSEAQSELVQGTAGETWLHLQGKRFVSDSPLPICVTEIWIHPAFRSIRGVMGEQHEAIHSNIEHQFGETIATVEQEIQAICLTRGQAAQLQSRVGGPSLRIVRKYRNRKGELIEVSVSTHAADRYSYHSVFNREWRGQA</sequence>
<dbReference type="GO" id="GO:0003677">
    <property type="term" value="F:DNA binding"/>
    <property type="evidence" value="ECO:0007669"/>
    <property type="project" value="UniProtKB-KW"/>
</dbReference>
<dbReference type="PANTHER" id="PTHR44846:SF1">
    <property type="entry name" value="MANNOSYL-D-GLYCERATE TRANSPORT_METABOLISM SYSTEM REPRESSOR MNGR-RELATED"/>
    <property type="match status" value="1"/>
</dbReference>
<dbReference type="SMART" id="SM00345">
    <property type="entry name" value="HTH_GNTR"/>
    <property type="match status" value="1"/>
</dbReference>
<dbReference type="InterPro" id="IPR028978">
    <property type="entry name" value="Chorismate_lyase_/UTRA_dom_sf"/>
</dbReference>
<dbReference type="PRINTS" id="PR00035">
    <property type="entry name" value="HTHGNTR"/>
</dbReference>
<evidence type="ECO:0000259" key="4">
    <source>
        <dbReference type="PROSITE" id="PS50949"/>
    </source>
</evidence>
<gene>
    <name evidence="5" type="ORF">EV681_1039</name>
</gene>
<dbReference type="SUPFAM" id="SSF64288">
    <property type="entry name" value="Chorismate lyase-like"/>
    <property type="match status" value="1"/>
</dbReference>
<dbReference type="RefSeq" id="WP_130303449.1">
    <property type="nucleotide sequence ID" value="NZ_SHKO01000001.1"/>
</dbReference>
<dbReference type="SMART" id="SM00866">
    <property type="entry name" value="UTRA"/>
    <property type="match status" value="1"/>
</dbReference>
<reference evidence="5 6" key="1">
    <citation type="submission" date="2019-02" db="EMBL/GenBank/DDBJ databases">
        <title>Genomic Encyclopedia of Type Strains, Phase IV (KMG-IV): sequencing the most valuable type-strain genomes for metagenomic binning, comparative biology and taxonomic classification.</title>
        <authorList>
            <person name="Goeker M."/>
        </authorList>
    </citation>
    <scope>NUCLEOTIDE SEQUENCE [LARGE SCALE GENOMIC DNA]</scope>
    <source>
        <strain evidence="5 6">DSM 23814</strain>
    </source>
</reference>
<dbReference type="PANTHER" id="PTHR44846">
    <property type="entry name" value="MANNOSYL-D-GLYCERATE TRANSPORT/METABOLISM SYSTEM REPRESSOR MNGR-RELATED"/>
    <property type="match status" value="1"/>
</dbReference>
<organism evidence="5 6">
    <name type="scientific">Advenella incenata</name>
    <dbReference type="NCBI Taxonomy" id="267800"/>
    <lineage>
        <taxon>Bacteria</taxon>
        <taxon>Pseudomonadati</taxon>
        <taxon>Pseudomonadota</taxon>
        <taxon>Betaproteobacteria</taxon>
        <taxon>Burkholderiales</taxon>
        <taxon>Alcaligenaceae</taxon>
    </lineage>
</organism>
<dbReference type="AlphaFoldDB" id="A0A4Q7VRV0"/>